<dbReference type="GeneID" id="37272594"/>
<feature type="compositionally biased region" description="Polar residues" evidence="1">
    <location>
        <begin position="1"/>
        <end position="20"/>
    </location>
</feature>
<organism evidence="2 3">
    <name type="scientific">Tilletiopsis washingtonensis</name>
    <dbReference type="NCBI Taxonomy" id="58919"/>
    <lineage>
        <taxon>Eukaryota</taxon>
        <taxon>Fungi</taxon>
        <taxon>Dikarya</taxon>
        <taxon>Basidiomycota</taxon>
        <taxon>Ustilaginomycotina</taxon>
        <taxon>Exobasidiomycetes</taxon>
        <taxon>Entylomatales</taxon>
        <taxon>Entylomatales incertae sedis</taxon>
        <taxon>Tilletiopsis</taxon>
    </lineage>
</organism>
<feature type="region of interest" description="Disordered" evidence="1">
    <location>
        <begin position="1"/>
        <end position="42"/>
    </location>
</feature>
<gene>
    <name evidence="2" type="ORF">FA09DRAFT_359066</name>
</gene>
<dbReference type="EMBL" id="KZ819287">
    <property type="protein sequence ID" value="PWN99643.1"/>
    <property type="molecule type" value="Genomic_DNA"/>
</dbReference>
<name>A0A316ZH91_9BASI</name>
<reference evidence="2 3" key="1">
    <citation type="journal article" date="2018" name="Mol. Biol. Evol.">
        <title>Broad Genomic Sampling Reveals a Smut Pathogenic Ancestry of the Fungal Clade Ustilaginomycotina.</title>
        <authorList>
            <person name="Kijpornyongpan T."/>
            <person name="Mondo S.J."/>
            <person name="Barry K."/>
            <person name="Sandor L."/>
            <person name="Lee J."/>
            <person name="Lipzen A."/>
            <person name="Pangilinan J."/>
            <person name="LaButti K."/>
            <person name="Hainaut M."/>
            <person name="Henrissat B."/>
            <person name="Grigoriev I.V."/>
            <person name="Spatafora J.W."/>
            <person name="Aime M.C."/>
        </authorList>
    </citation>
    <scope>NUCLEOTIDE SEQUENCE [LARGE SCALE GENOMIC DNA]</scope>
    <source>
        <strain evidence="2 3">MCA 4186</strain>
    </source>
</reference>
<dbReference type="OrthoDB" id="18915at2759"/>
<keyword evidence="3" id="KW-1185">Reference proteome</keyword>
<dbReference type="Proteomes" id="UP000245946">
    <property type="component" value="Unassembled WGS sequence"/>
</dbReference>
<dbReference type="AlphaFoldDB" id="A0A316ZH91"/>
<proteinExistence type="predicted"/>
<evidence type="ECO:0000256" key="1">
    <source>
        <dbReference type="SAM" id="MobiDB-lite"/>
    </source>
</evidence>
<protein>
    <submittedName>
        <fullName evidence="2">Uncharacterized protein</fullName>
    </submittedName>
</protein>
<evidence type="ECO:0000313" key="2">
    <source>
        <dbReference type="EMBL" id="PWN99643.1"/>
    </source>
</evidence>
<sequence>MTTPAEITAETPLSSLTDAQRAQLGQAAREESTRHQPLLAPQESLDALEQEYEKGGNDEFARKVKWLRECGGFVGEFGFARSLLIVFLCPARWARGG</sequence>
<evidence type="ECO:0000313" key="3">
    <source>
        <dbReference type="Proteomes" id="UP000245946"/>
    </source>
</evidence>
<dbReference type="STRING" id="58919.A0A316ZH91"/>
<dbReference type="RefSeq" id="XP_025599922.1">
    <property type="nucleotide sequence ID" value="XM_025745050.1"/>
</dbReference>
<accession>A0A316ZH91</accession>